<comment type="function">
    <text evidence="8">First step of mRNA capping. Converts the 5'-triphosphate end of a nascent mRNA chain into a diphosphate end.</text>
</comment>
<dbReference type="SUPFAM" id="SSF55154">
    <property type="entry name" value="CYTH-like phosphatases"/>
    <property type="match status" value="1"/>
</dbReference>
<dbReference type="InterPro" id="IPR037009">
    <property type="entry name" value="mRNA_triPase_Cet1_sf"/>
</dbReference>
<dbReference type="InterPro" id="IPR033469">
    <property type="entry name" value="CYTH-like_dom_sf"/>
</dbReference>
<dbReference type="InterPro" id="IPR040343">
    <property type="entry name" value="Cet1/Ctl1"/>
</dbReference>
<dbReference type="InterPro" id="IPR004206">
    <property type="entry name" value="mRNA_triPase_Cet1"/>
</dbReference>
<feature type="domain" description="mRNA triphosphatase Cet1-like" evidence="10">
    <location>
        <begin position="429"/>
        <end position="673"/>
    </location>
</feature>
<comment type="caution">
    <text evidence="11">The sequence shown here is derived from an EMBL/GenBank/DDBJ whole genome shotgun (WGS) entry which is preliminary data.</text>
</comment>
<dbReference type="PANTHER" id="PTHR28118:SF1">
    <property type="entry name" value="POLYNUCLEOTIDE 5'-TRIPHOSPHATASE CTL1-RELATED"/>
    <property type="match status" value="1"/>
</dbReference>
<accession>A0A2C5YW20</accession>
<feature type="region of interest" description="Disordered" evidence="9">
    <location>
        <begin position="357"/>
        <end position="420"/>
    </location>
</feature>
<feature type="compositionally biased region" description="Basic and acidic residues" evidence="9">
    <location>
        <begin position="279"/>
        <end position="297"/>
    </location>
</feature>
<comment type="cofactor">
    <cofactor evidence="1 8">
        <name>Mg(2+)</name>
        <dbReference type="ChEBI" id="CHEBI:18420"/>
    </cofactor>
</comment>
<feature type="compositionally biased region" description="Low complexity" evidence="9">
    <location>
        <begin position="365"/>
        <end position="376"/>
    </location>
</feature>
<dbReference type="CDD" id="cd07470">
    <property type="entry name" value="CYTH-like_mRNA_RTPase"/>
    <property type="match status" value="1"/>
</dbReference>
<comment type="subunit">
    <text evidence="8">Heterodimer. The mRNA-capping enzyme is composed of two separate chains alpha and beta, respectively a mRNA guanylyltransferase and an mRNA 5'-triphosphate monophosphatase.</text>
</comment>
<feature type="compositionally biased region" description="Pro residues" evidence="9">
    <location>
        <begin position="384"/>
        <end position="401"/>
    </location>
</feature>
<feature type="compositionally biased region" description="Low complexity" evidence="9">
    <location>
        <begin position="108"/>
        <end position="144"/>
    </location>
</feature>
<evidence type="ECO:0000256" key="2">
    <source>
        <dbReference type="ARBA" id="ARBA00004123"/>
    </source>
</evidence>
<proteinExistence type="inferred from homology"/>
<keyword evidence="12" id="KW-1185">Reference proteome</keyword>
<dbReference type="GO" id="GO:0031533">
    <property type="term" value="C:mRNA capping enzyme complex"/>
    <property type="evidence" value="ECO:0007669"/>
    <property type="project" value="UniProtKB-UniRule"/>
</dbReference>
<dbReference type="AlphaFoldDB" id="A0A2C5YW20"/>
<keyword evidence="6 8" id="KW-0539">Nucleus</keyword>
<evidence type="ECO:0000256" key="7">
    <source>
        <dbReference type="ARBA" id="ARBA00047740"/>
    </source>
</evidence>
<name>A0A2C5YW20_9HYPO</name>
<keyword evidence="5 8" id="KW-0378">Hydrolase</keyword>
<dbReference type="EMBL" id="NJES01000500">
    <property type="protein sequence ID" value="PHH71542.1"/>
    <property type="molecule type" value="Genomic_DNA"/>
</dbReference>
<protein>
    <recommendedName>
        <fullName evidence="8">mRNA-capping enzyme subunit beta</fullName>
        <ecNumber evidence="8">3.6.1.74</ecNumber>
    </recommendedName>
    <alternativeName>
        <fullName evidence="8">mRNA 5'-phosphatase</fullName>
    </alternativeName>
    <alternativeName>
        <fullName evidence="8">mRNA 5'-triphosphate monophosphatase</fullName>
    </alternativeName>
</protein>
<feature type="compositionally biased region" description="Low complexity" evidence="9">
    <location>
        <begin position="402"/>
        <end position="412"/>
    </location>
</feature>
<dbReference type="GO" id="GO:0140818">
    <property type="term" value="F:mRNA 5'-triphosphate monophosphatase activity"/>
    <property type="evidence" value="ECO:0007669"/>
    <property type="project" value="UniProtKB-EC"/>
</dbReference>
<comment type="similarity">
    <text evidence="3 8">Belongs to the fungal TPase family.</text>
</comment>
<reference evidence="11 12" key="1">
    <citation type="submission" date="2017-06" db="EMBL/GenBank/DDBJ databases">
        <title>Ant-infecting Ophiocordyceps genomes reveal a high diversity of potential behavioral manipulation genes and a possible major role for enterotoxins.</title>
        <authorList>
            <person name="De Bekker C."/>
            <person name="Evans H.C."/>
            <person name="Brachmann A."/>
            <person name="Hughes D.P."/>
        </authorList>
    </citation>
    <scope>NUCLEOTIDE SEQUENCE [LARGE SCALE GENOMIC DNA]</scope>
    <source>
        <strain evidence="11 12">Map16</strain>
    </source>
</reference>
<organism evidence="11 12">
    <name type="scientific">Ophiocordyceps camponoti-rufipedis</name>
    <dbReference type="NCBI Taxonomy" id="2004952"/>
    <lineage>
        <taxon>Eukaryota</taxon>
        <taxon>Fungi</taxon>
        <taxon>Dikarya</taxon>
        <taxon>Ascomycota</taxon>
        <taxon>Pezizomycotina</taxon>
        <taxon>Sordariomycetes</taxon>
        <taxon>Hypocreomycetidae</taxon>
        <taxon>Hypocreales</taxon>
        <taxon>Ophiocordycipitaceae</taxon>
        <taxon>Ophiocordyceps</taxon>
    </lineage>
</organism>
<dbReference type="Proteomes" id="UP000226431">
    <property type="component" value="Unassembled WGS sequence"/>
</dbReference>
<evidence type="ECO:0000256" key="1">
    <source>
        <dbReference type="ARBA" id="ARBA00001946"/>
    </source>
</evidence>
<dbReference type="STRING" id="2004952.A0A2C5YW20"/>
<feature type="compositionally biased region" description="Polar residues" evidence="9">
    <location>
        <begin position="209"/>
        <end position="222"/>
    </location>
</feature>
<evidence type="ECO:0000256" key="8">
    <source>
        <dbReference type="RuleBase" id="RU367053"/>
    </source>
</evidence>
<feature type="compositionally biased region" description="Pro residues" evidence="9">
    <location>
        <begin position="59"/>
        <end position="73"/>
    </location>
</feature>
<evidence type="ECO:0000256" key="3">
    <source>
        <dbReference type="ARBA" id="ARBA00006345"/>
    </source>
</evidence>
<gene>
    <name evidence="11" type="ORF">CDD80_5218</name>
</gene>
<dbReference type="GO" id="GO:0004651">
    <property type="term" value="F:polynucleotide 5'-phosphatase activity"/>
    <property type="evidence" value="ECO:0007669"/>
    <property type="project" value="UniProtKB-UniRule"/>
</dbReference>
<evidence type="ECO:0000259" key="10">
    <source>
        <dbReference type="Pfam" id="PF02940"/>
    </source>
</evidence>
<evidence type="ECO:0000256" key="5">
    <source>
        <dbReference type="ARBA" id="ARBA00022801"/>
    </source>
</evidence>
<comment type="subcellular location">
    <subcellularLocation>
        <location evidence="2 8">Nucleus</location>
    </subcellularLocation>
</comment>
<evidence type="ECO:0000256" key="4">
    <source>
        <dbReference type="ARBA" id="ARBA00022664"/>
    </source>
</evidence>
<evidence type="ECO:0000313" key="12">
    <source>
        <dbReference type="Proteomes" id="UP000226431"/>
    </source>
</evidence>
<dbReference type="OrthoDB" id="272147at2759"/>
<dbReference type="Gene3D" id="3.20.100.10">
    <property type="entry name" value="mRNA triphosphatase Cet1-like"/>
    <property type="match status" value="1"/>
</dbReference>
<feature type="region of interest" description="Disordered" evidence="9">
    <location>
        <begin position="1"/>
        <end position="318"/>
    </location>
</feature>
<feature type="compositionally biased region" description="Low complexity" evidence="9">
    <location>
        <begin position="161"/>
        <end position="176"/>
    </location>
</feature>
<evidence type="ECO:0000313" key="11">
    <source>
        <dbReference type="EMBL" id="PHH71542.1"/>
    </source>
</evidence>
<evidence type="ECO:0000256" key="9">
    <source>
        <dbReference type="SAM" id="MobiDB-lite"/>
    </source>
</evidence>
<comment type="catalytic activity">
    <reaction evidence="7">
        <text>a 5'-end triphospho-ribonucleoside in mRNA + H2O = a 5'-end diphospho-ribonucleoside in mRNA + phosphate + H(+)</text>
        <dbReference type="Rhea" id="RHEA:67004"/>
        <dbReference type="Rhea" id="RHEA-COMP:17164"/>
        <dbReference type="Rhea" id="RHEA-COMP:17165"/>
        <dbReference type="ChEBI" id="CHEBI:15377"/>
        <dbReference type="ChEBI" id="CHEBI:15378"/>
        <dbReference type="ChEBI" id="CHEBI:43474"/>
        <dbReference type="ChEBI" id="CHEBI:167616"/>
        <dbReference type="ChEBI" id="CHEBI:167618"/>
        <dbReference type="EC" id="3.6.1.74"/>
    </reaction>
    <physiologicalReaction direction="left-to-right" evidence="7">
        <dbReference type="Rhea" id="RHEA:67005"/>
    </physiologicalReaction>
</comment>
<keyword evidence="8" id="KW-0506">mRNA capping</keyword>
<dbReference type="Pfam" id="PF02940">
    <property type="entry name" value="mRNA_triPase"/>
    <property type="match status" value="1"/>
</dbReference>
<sequence>MPFHDARSAPSPYRPTPASAVSMAFPFSPAQSSADVKSPGQRHQYPPGPYQHHHLQQQPPQPHPHPPLVPPSLPQQATQRPQHHPPPVFAHQQSPQQQQYLHHHQHQRSLSTHSSASASASASAPTPTPTSAHPSGLSLPGSSPATASRPSPDFGRQHQPSVAAPSSAWSAAGSFARPASPPQPPRTAQQSTTPDSHYPQSLVAAAGQRVSSAHGQHDSSPVSDVPGRPISRPDREHSVSVSPHTRVASLSSNPPSELERKSSRIVMTTDGAVTPAKRKLQDRSLSPHELEHQREPRQPPAETNGGHKSVSPAIAPRKRRVYGAQPIWAQSGRNVGIKTLKNGNFVLQKRVHSHLNGAKTDLSPATTATTAAAAAASGRDNRPPAAPSPGTPRTQPAPAPAPQGAAADAGPQNPLGPWEASITGVKPYEEISKTVADFVFINVVNHPDFQEIASRGIQFEIEAKLGTLIDKDTNCRVDRLLDTESILHDTGRVAFRSSMTEAHHKAFNEFLNQVVIQTDPRAPGGNSRVQVLYKHRREVDRFFDLPANQLGQVPGCMRSRVGARGRNVRVRVTYDQKTREVLNRIIKARVADLDLHMPSCPMDCRLSINLEMAWDGPAEELEQPGPGHADRNKDRLSYTQGHYQIDLTQVTQTTTGPGNTQRLEKEHELEIELAAGIVVDQGTKALSGAPQRYQELIEGLVDNIRVLARKAREFSR</sequence>
<feature type="compositionally biased region" description="Polar residues" evidence="9">
    <location>
        <begin position="186"/>
        <end position="199"/>
    </location>
</feature>
<keyword evidence="4 8" id="KW-0507">mRNA processing</keyword>
<evidence type="ECO:0000256" key="6">
    <source>
        <dbReference type="ARBA" id="ARBA00023242"/>
    </source>
</evidence>
<feature type="compositionally biased region" description="Low complexity" evidence="9">
    <location>
        <begin position="91"/>
        <end position="100"/>
    </location>
</feature>
<dbReference type="PANTHER" id="PTHR28118">
    <property type="entry name" value="POLYNUCLEOTIDE 5'-TRIPHOSPHATASE-RELATED"/>
    <property type="match status" value="1"/>
</dbReference>
<feature type="compositionally biased region" description="Polar residues" evidence="9">
    <location>
        <begin position="239"/>
        <end position="255"/>
    </location>
</feature>
<dbReference type="GO" id="GO:0006370">
    <property type="term" value="P:7-methylguanosine mRNA capping"/>
    <property type="evidence" value="ECO:0007669"/>
    <property type="project" value="UniProtKB-UniRule"/>
</dbReference>
<dbReference type="EC" id="3.6.1.74" evidence="8"/>